<evidence type="ECO:0000313" key="5">
    <source>
        <dbReference type="Proteomes" id="UP001497457"/>
    </source>
</evidence>
<dbReference type="Pfam" id="PF08387">
    <property type="entry name" value="FBD"/>
    <property type="match status" value="1"/>
</dbReference>
<dbReference type="EMBL" id="OZ075116">
    <property type="protein sequence ID" value="CAL5072866.1"/>
    <property type="molecule type" value="Genomic_DNA"/>
</dbReference>
<feature type="domain" description="F-box/LRR-repeat protein 15/At3g58940/PEG3-like LRR" evidence="3">
    <location>
        <begin position="85"/>
        <end position="233"/>
    </location>
</feature>
<evidence type="ECO:0000256" key="1">
    <source>
        <dbReference type="SAM" id="MobiDB-lite"/>
    </source>
</evidence>
<name>A0ABC9FCI9_9POAL</name>
<dbReference type="AlphaFoldDB" id="A0ABC9FCI9"/>
<proteinExistence type="predicted"/>
<dbReference type="InterPro" id="IPR006566">
    <property type="entry name" value="FBD"/>
</dbReference>
<reference evidence="4" key="1">
    <citation type="submission" date="2024-10" db="EMBL/GenBank/DDBJ databases">
        <authorList>
            <person name="Ryan C."/>
        </authorList>
    </citation>
    <scope>NUCLEOTIDE SEQUENCE [LARGE SCALE GENOMIC DNA]</scope>
</reference>
<dbReference type="Gene3D" id="3.80.10.10">
    <property type="entry name" value="Ribonuclease Inhibitor"/>
    <property type="match status" value="1"/>
</dbReference>
<dbReference type="SUPFAM" id="SSF81383">
    <property type="entry name" value="F-box domain"/>
    <property type="match status" value="1"/>
</dbReference>
<feature type="domain" description="F-box/LRR-repeat protein 15/At3g58940/PEG3-like LRR" evidence="3">
    <location>
        <begin position="246"/>
        <end position="281"/>
    </location>
</feature>
<accession>A0ABC9FCI9</accession>
<evidence type="ECO:0000313" key="4">
    <source>
        <dbReference type="EMBL" id="CAL5072866.1"/>
    </source>
</evidence>
<dbReference type="SUPFAM" id="SSF52047">
    <property type="entry name" value="RNI-like"/>
    <property type="match status" value="1"/>
</dbReference>
<dbReference type="Pfam" id="PF24758">
    <property type="entry name" value="LRR_At5g56370"/>
    <property type="match status" value="2"/>
</dbReference>
<gene>
    <name evidence="4" type="ORF">URODEC1_LOCUS104252</name>
</gene>
<dbReference type="Proteomes" id="UP001497457">
    <property type="component" value="Chromosome 6rd"/>
</dbReference>
<keyword evidence="5" id="KW-1185">Reference proteome</keyword>
<dbReference type="PANTHER" id="PTHR32141">
    <property type="match status" value="1"/>
</dbReference>
<organism evidence="4 5">
    <name type="scientific">Urochloa decumbens</name>
    <dbReference type="NCBI Taxonomy" id="240449"/>
    <lineage>
        <taxon>Eukaryota</taxon>
        <taxon>Viridiplantae</taxon>
        <taxon>Streptophyta</taxon>
        <taxon>Embryophyta</taxon>
        <taxon>Tracheophyta</taxon>
        <taxon>Spermatophyta</taxon>
        <taxon>Magnoliopsida</taxon>
        <taxon>Liliopsida</taxon>
        <taxon>Poales</taxon>
        <taxon>Poaceae</taxon>
        <taxon>PACMAD clade</taxon>
        <taxon>Panicoideae</taxon>
        <taxon>Panicodae</taxon>
        <taxon>Paniceae</taxon>
        <taxon>Melinidinae</taxon>
        <taxon>Urochloa</taxon>
    </lineage>
</organism>
<dbReference type="InterPro" id="IPR032675">
    <property type="entry name" value="LRR_dom_sf"/>
</dbReference>
<dbReference type="InterPro" id="IPR055302">
    <property type="entry name" value="F-box_dom-containing"/>
</dbReference>
<dbReference type="PANTHER" id="PTHR32141:SF160">
    <property type="entry name" value="F-BOX DOMAIN-CONTAINING PROTEIN"/>
    <property type="match status" value="1"/>
</dbReference>
<dbReference type="InterPro" id="IPR055411">
    <property type="entry name" value="LRR_FXL15/At3g58940/PEG3-like"/>
</dbReference>
<feature type="region of interest" description="Disordered" evidence="1">
    <location>
        <begin position="1"/>
        <end position="41"/>
    </location>
</feature>
<protein>
    <recommendedName>
        <fullName evidence="6">FBD domain-containing protein</fullName>
    </recommendedName>
</protein>
<evidence type="ECO:0008006" key="6">
    <source>
        <dbReference type="Google" id="ProtNLM"/>
    </source>
</evidence>
<sequence length="387" mass="42871">MPAATGRWRPPRRHSRSSTGLLAGAEGKGSPGADEEEPVLGTDYISDLPDDILGDIVSRLPAKGGAHTQVLSSRWRHANRAAATLDGWLRSPALDNLQELDFCHDVPVRDRGNPNPPLPLLPVSALRFSCTRRVARFLSCSFPDRNDVHMPVLEELHLSESSLNALLAGCSVLQRLRLIYSDGCTRVRIASPTLRSVDVGGGSGELSLQELIVEDVPCLEILRHVTPITHEKKMDILGVHVVRNTMGVVRSVKVLSLSNKSLSLGVILNFMRCFPCLEELNLNTLFNGKKNEWDDNKYRSLIGTGGICLKKIVLRNYKGNESHVNFVRFFVLNARAMESVKLVFTYRNATKAWIKGQRNLLQFEKRASKSAQLDIVPSDSLHKEATA</sequence>
<evidence type="ECO:0000259" key="2">
    <source>
        <dbReference type="Pfam" id="PF08387"/>
    </source>
</evidence>
<feature type="domain" description="FBD" evidence="2">
    <location>
        <begin position="308"/>
        <end position="341"/>
    </location>
</feature>
<dbReference type="InterPro" id="IPR036047">
    <property type="entry name" value="F-box-like_dom_sf"/>
</dbReference>
<evidence type="ECO:0000259" key="3">
    <source>
        <dbReference type="Pfam" id="PF24758"/>
    </source>
</evidence>